<evidence type="ECO:0000256" key="1">
    <source>
        <dbReference type="SAM" id="MobiDB-lite"/>
    </source>
</evidence>
<protein>
    <recommendedName>
        <fullName evidence="2">HTH cro/C1-type domain-containing protein</fullName>
    </recommendedName>
</protein>
<evidence type="ECO:0000313" key="3">
    <source>
        <dbReference type="EMBL" id="AGM31738.1"/>
    </source>
</evidence>
<proteinExistence type="predicted"/>
<dbReference type="InterPro" id="IPR010982">
    <property type="entry name" value="Lambda_DNA-bd_dom_sf"/>
</dbReference>
<gene>
    <name evidence="3" type="ORF">MASS_2p0027</name>
</gene>
<keyword evidence="3" id="KW-0614">Plasmid</keyword>
<dbReference type="CDD" id="cd00093">
    <property type="entry name" value="HTH_XRE"/>
    <property type="match status" value="1"/>
</dbReference>
<dbReference type="RefSeq" id="WP_016341442.1">
    <property type="nucleotide sequence ID" value="NC_021279.1"/>
</dbReference>
<feature type="domain" description="HTH cro/C1-type" evidence="2">
    <location>
        <begin position="8"/>
        <end position="60"/>
    </location>
</feature>
<dbReference type="GO" id="GO:0003677">
    <property type="term" value="F:DNA binding"/>
    <property type="evidence" value="ECO:0007669"/>
    <property type="project" value="InterPro"/>
</dbReference>
<name>A0AB33AJ06_9MYCO</name>
<dbReference type="Gene3D" id="1.10.260.40">
    <property type="entry name" value="lambda repressor-like DNA-binding domains"/>
    <property type="match status" value="1"/>
</dbReference>
<dbReference type="InterPro" id="IPR001387">
    <property type="entry name" value="Cro/C1-type_HTH"/>
</dbReference>
<dbReference type="Proteomes" id="UP000013961">
    <property type="component" value="Plasmid 2"/>
</dbReference>
<dbReference type="AlphaFoldDB" id="A0AB33AJ06"/>
<geneLocation type="plasmid" evidence="3 4">
    <name>2</name>
</geneLocation>
<sequence>MRTLFDLIKDALHDQGTSQEAFAQTLGVTRQAIRGWKTAIPSPEIVRAIAQNLGVPYSQVLTAAFVSGGYLTSLTELLAGQSIHAIAYSDGPYWDRGQPETVAIFSDKADADRFIEASEYSDPGGEYIPAELVIDGKPIPPLFTVYETIWWYRSGIRHRAVRRGEIPANLHNKEVGTVVAAEMPSVPGIYELRVTSLTEAAGRRAIEAAQRDLDAAGKLLAPEVELPPRPSSFAEMIPTIMARNAAERAGNPEAEPEPDRSDVVFPPPPHTAPGVVAGPQHVRFESPLSQQLGPAAMASWAAANENAVRTTFPAGLGSLPLGIPYRYRWTDPNKAQEPPKEAPRYFPIGTADYADLERQEEASRLLGRNTPTIPES</sequence>
<organism evidence="3 4">
    <name type="scientific">Mycobacteroides abscessus subsp. bolletii 50594</name>
    <dbReference type="NCBI Taxonomy" id="1303024"/>
    <lineage>
        <taxon>Bacteria</taxon>
        <taxon>Bacillati</taxon>
        <taxon>Actinomycetota</taxon>
        <taxon>Actinomycetes</taxon>
        <taxon>Mycobacteriales</taxon>
        <taxon>Mycobacteriaceae</taxon>
        <taxon>Mycobacteroides</taxon>
        <taxon>Mycobacteroides abscessus</taxon>
    </lineage>
</organism>
<feature type="region of interest" description="Disordered" evidence="1">
    <location>
        <begin position="330"/>
        <end position="376"/>
    </location>
</feature>
<dbReference type="KEGG" id="mabb:MASS_2p0027"/>
<dbReference type="Pfam" id="PF01381">
    <property type="entry name" value="HTH_3"/>
    <property type="match status" value="1"/>
</dbReference>
<dbReference type="SUPFAM" id="SSF47413">
    <property type="entry name" value="lambda repressor-like DNA-binding domains"/>
    <property type="match status" value="1"/>
</dbReference>
<evidence type="ECO:0000313" key="4">
    <source>
        <dbReference type="Proteomes" id="UP000013961"/>
    </source>
</evidence>
<evidence type="ECO:0000259" key="2">
    <source>
        <dbReference type="PROSITE" id="PS50943"/>
    </source>
</evidence>
<dbReference type="SMART" id="SM00530">
    <property type="entry name" value="HTH_XRE"/>
    <property type="match status" value="1"/>
</dbReference>
<accession>A0AB33AJ06</accession>
<reference evidence="3 4" key="1">
    <citation type="journal article" date="2013" name="Genome Announc.">
        <title>Complete Genome Sequence of Mycobacterium massiliense Clinical Strain Asan 50594, Belonging to the Type II Genotype.</title>
        <authorList>
            <person name="Kim B.J."/>
            <person name="Kim B.R."/>
            <person name="Hong S.H."/>
            <person name="Seok S.H."/>
            <person name="Kook Y.H."/>
            <person name="Kim B.J."/>
        </authorList>
    </citation>
    <scope>NUCLEOTIDE SEQUENCE [LARGE SCALE GENOMIC DNA]</scope>
    <source>
        <strain evidence="3 4">50594</strain>
    </source>
</reference>
<dbReference type="PROSITE" id="PS50943">
    <property type="entry name" value="HTH_CROC1"/>
    <property type="match status" value="1"/>
</dbReference>
<dbReference type="EMBL" id="CP004376">
    <property type="protein sequence ID" value="AGM31738.1"/>
    <property type="molecule type" value="Genomic_DNA"/>
</dbReference>